<feature type="domain" description="C2H2-type" evidence="10">
    <location>
        <begin position="718"/>
        <end position="745"/>
    </location>
</feature>
<comment type="caution">
    <text evidence="11">The sequence shown here is derived from an EMBL/GenBank/DDBJ whole genome shotgun (WGS) entry which is preliminary data.</text>
</comment>
<sequence length="1124" mass="126495">MADPLPPPLPRPSRARAAPPHFRLCSSHFVFPPPPLPELLPPSRRRGPRHSSSPPARLPPGRGPSRPPSRTPAGSSAAPEGSEGAMSSEESYLAILRYLTNEREPYAPGTEGNAKRKIRKAAACYVVRGGTLYYQRRQRDQQRFAELEVVLQAERRARLIRAAHLAPDGAHRTRLQTWHGLSQRYWWRGILKQVKDYIKECSKCQEKLDRSRSLSDPSEMLEELGLDAKSHEDSNETDDELSNTASIPAASPKPVKKKPIAKHELVFVDSKGLVKQSSSKHCLSVLNQLNQQRLSNQFCDVTLLIEGEEYKAHKSVLAANSEYFRELFIEKGAVTSHEAVVDLSGFCKSSFLPLLEFAYTSELTFDFCSMAEVAMLARHLFMSEVLEICENVHKQMEEKQITVYQKGDIQTVESTQNLAEQAEVEVQPMGGAEQPKFTASEVPVAVNGAPSSAGTEEEAAPQPDLLHPEPLEATAGDLSKAVEQCETTENYIKIQLVESISNSLYSRLGTEPSAVEAMDVQSQRETETVQNHSDEAHVASASEDSSETLKQKSDGQSSSISQPESITSSQDDTYKSKLRQRSVTEGGYIRLHKGIEKKLQNRKANPKSAVQQVAMKLVQRGKKMKQPKRETTENNEVEAQHKCTDCGMVFQRRYALIMHTLKHERSKEYKCPLCKKEFQYGASLRAHLVRHTRKTEAGAAGAEGTGVSSARGRTKREFVCDICGRTLPKLYSLRIHMLKHTGVKPHACKVCGKTFTYKHGLKMHLALHEVQKQFKCDLCEKSFVTKRSLQEHMSIHTGESKYLCSICGKSFHRASGLSKHIKKHQPKPEVRGYQCTQCDKSFYEARDLRQHMNKHLGVKPFQCQFCGKCYSWKKDWYSHVKSHSVTDPYRCNVCGKEFYEKALYRRHVKKATHGKKGRAKQNLERVCEHCGRKFTQLREYRRHMNNHEGVKPFECLTCGVAWADARSLKRHVRTHTGERPYVCPVCSEAYIDARTLRKHMTRLHRDYIPCKIMLEKDTLQFHNQGTQVEHAISILASDIQEQEAEISFGAGEGETVVVTGETLEAIEAVAATEECTSVSTLSDQSIMQVVNYVLAQQQGQKMAEVTQAVETVEVEVAHVTTESI</sequence>
<dbReference type="Pfam" id="PF13912">
    <property type="entry name" value="zf-C2H2_6"/>
    <property type="match status" value="1"/>
</dbReference>
<dbReference type="SMART" id="SM00225">
    <property type="entry name" value="BTB"/>
    <property type="match status" value="1"/>
</dbReference>
<dbReference type="EMBL" id="MUZQ01000365">
    <property type="protein sequence ID" value="OWK52204.1"/>
    <property type="molecule type" value="Genomic_DNA"/>
</dbReference>
<feature type="domain" description="C2H2-type" evidence="10">
    <location>
        <begin position="981"/>
        <end position="1009"/>
    </location>
</feature>
<keyword evidence="2" id="KW-0479">Metal-binding</keyword>
<feature type="domain" description="C2H2-type" evidence="10">
    <location>
        <begin position="669"/>
        <end position="696"/>
    </location>
</feature>
<evidence type="ECO:0000256" key="3">
    <source>
        <dbReference type="ARBA" id="ARBA00022737"/>
    </source>
</evidence>
<organism evidence="11 12">
    <name type="scientific">Lonchura striata</name>
    <name type="common">white-rumped munia</name>
    <dbReference type="NCBI Taxonomy" id="40157"/>
    <lineage>
        <taxon>Eukaryota</taxon>
        <taxon>Metazoa</taxon>
        <taxon>Chordata</taxon>
        <taxon>Craniata</taxon>
        <taxon>Vertebrata</taxon>
        <taxon>Euteleostomi</taxon>
        <taxon>Archelosauria</taxon>
        <taxon>Archosauria</taxon>
        <taxon>Dinosauria</taxon>
        <taxon>Saurischia</taxon>
        <taxon>Theropoda</taxon>
        <taxon>Coelurosauria</taxon>
        <taxon>Aves</taxon>
        <taxon>Neognathae</taxon>
        <taxon>Neoaves</taxon>
        <taxon>Telluraves</taxon>
        <taxon>Australaves</taxon>
        <taxon>Passeriformes</taxon>
        <taxon>Passeroidea</taxon>
        <taxon>Estrildidae</taxon>
        <taxon>Estrildinae</taxon>
        <taxon>Lonchura</taxon>
    </lineage>
</organism>
<comment type="subcellular location">
    <subcellularLocation>
        <location evidence="1">Nucleus</location>
    </subcellularLocation>
</comment>
<dbReference type="InterPro" id="IPR011333">
    <property type="entry name" value="SKP1/BTB/POZ_sf"/>
</dbReference>
<feature type="region of interest" description="Disordered" evidence="8">
    <location>
        <begin position="446"/>
        <end position="470"/>
    </location>
</feature>
<dbReference type="InterPro" id="IPR036236">
    <property type="entry name" value="Znf_C2H2_sf"/>
</dbReference>
<dbReference type="AlphaFoldDB" id="A0A218UEN5"/>
<feature type="domain" description="C2H2-type" evidence="10">
    <location>
        <begin position="802"/>
        <end position="829"/>
    </location>
</feature>
<dbReference type="InterPro" id="IPR013087">
    <property type="entry name" value="Znf_C2H2_type"/>
</dbReference>
<feature type="region of interest" description="Disordered" evidence="8">
    <location>
        <begin position="31"/>
        <end position="87"/>
    </location>
</feature>
<dbReference type="GO" id="GO:0005634">
    <property type="term" value="C:nucleus"/>
    <property type="evidence" value="ECO:0007669"/>
    <property type="project" value="UniProtKB-SubCell"/>
</dbReference>
<evidence type="ECO:0000256" key="5">
    <source>
        <dbReference type="ARBA" id="ARBA00022833"/>
    </source>
</evidence>
<feature type="compositionally biased region" description="Low complexity" evidence="8">
    <location>
        <begin position="554"/>
        <end position="570"/>
    </location>
</feature>
<dbReference type="FunFam" id="3.30.160.60:FF:001553">
    <property type="entry name" value="Zinc finger and BTB domain containing 11"/>
    <property type="match status" value="1"/>
</dbReference>
<dbReference type="Proteomes" id="UP000197619">
    <property type="component" value="Unassembled WGS sequence"/>
</dbReference>
<keyword evidence="3" id="KW-0677">Repeat</keyword>
<feature type="domain" description="C2H2-type" evidence="10">
    <location>
        <begin position="746"/>
        <end position="773"/>
    </location>
</feature>
<dbReference type="FunFam" id="3.30.160.60:FF:000446">
    <property type="entry name" value="Zinc finger protein"/>
    <property type="match status" value="1"/>
</dbReference>
<dbReference type="InterPro" id="IPR048060">
    <property type="entry name" value="ZBTB11_BTB_POZ"/>
</dbReference>
<proteinExistence type="predicted"/>
<feature type="domain" description="C2H2-type" evidence="10">
    <location>
        <begin position="641"/>
        <end position="668"/>
    </location>
</feature>
<dbReference type="InterPro" id="IPR000210">
    <property type="entry name" value="BTB/POZ_dom"/>
</dbReference>
<dbReference type="FunFam" id="3.30.160.60:FF:001072">
    <property type="entry name" value="zinc finger and BTB domain-containing protein 11"/>
    <property type="match status" value="1"/>
</dbReference>
<evidence type="ECO:0000256" key="6">
    <source>
        <dbReference type="ARBA" id="ARBA00023242"/>
    </source>
</evidence>
<dbReference type="Gene3D" id="3.30.710.10">
    <property type="entry name" value="Potassium Channel Kv1.1, Chain A"/>
    <property type="match status" value="1"/>
</dbReference>
<feature type="domain" description="C2H2-type" evidence="10">
    <location>
        <begin position="889"/>
        <end position="918"/>
    </location>
</feature>
<feature type="domain" description="C2H2-type" evidence="10">
    <location>
        <begin position="833"/>
        <end position="860"/>
    </location>
</feature>
<feature type="domain" description="C2H2-type" evidence="10">
    <location>
        <begin position="953"/>
        <end position="980"/>
    </location>
</feature>
<dbReference type="FunFam" id="3.30.160.60:FF:001086">
    <property type="entry name" value="zinc finger and BTB domain-containing protein 11"/>
    <property type="match status" value="1"/>
</dbReference>
<evidence type="ECO:0000313" key="12">
    <source>
        <dbReference type="Proteomes" id="UP000197619"/>
    </source>
</evidence>
<dbReference type="PROSITE" id="PS50097">
    <property type="entry name" value="BTB"/>
    <property type="match status" value="1"/>
</dbReference>
<dbReference type="FunFam" id="3.30.160.60:FF:000997">
    <property type="entry name" value="Zinc finger and BTB domain-containing protein 11"/>
    <property type="match status" value="1"/>
</dbReference>
<dbReference type="Gene3D" id="1.10.340.70">
    <property type="match status" value="1"/>
</dbReference>
<dbReference type="SUPFAM" id="SSF54695">
    <property type="entry name" value="POZ domain"/>
    <property type="match status" value="1"/>
</dbReference>
<accession>A0A218UEN5</accession>
<dbReference type="SUPFAM" id="SSF57667">
    <property type="entry name" value="beta-beta-alpha zinc fingers"/>
    <property type="match status" value="6"/>
</dbReference>
<evidence type="ECO:0000256" key="7">
    <source>
        <dbReference type="PROSITE-ProRule" id="PRU00042"/>
    </source>
</evidence>
<dbReference type="PANTHER" id="PTHR24394:SF41">
    <property type="entry name" value="ZINC FINGER AND BTB DOMAIN CONTAINING 11"/>
    <property type="match status" value="1"/>
</dbReference>
<dbReference type="GO" id="GO:0000981">
    <property type="term" value="F:DNA-binding transcription factor activity, RNA polymerase II-specific"/>
    <property type="evidence" value="ECO:0007669"/>
    <property type="project" value="TreeGrafter"/>
</dbReference>
<gene>
    <name evidence="11" type="primary">ZBTB11</name>
    <name evidence="11" type="ORF">RLOC_00007387</name>
</gene>
<feature type="domain" description="BTB" evidence="9">
    <location>
        <begin position="299"/>
        <end position="367"/>
    </location>
</feature>
<evidence type="ECO:0000256" key="4">
    <source>
        <dbReference type="ARBA" id="ARBA00022771"/>
    </source>
</evidence>
<dbReference type="FunFam" id="3.30.160.60:FF:000633">
    <property type="entry name" value="Zinc finger and BTB domain containing 11"/>
    <property type="match status" value="1"/>
</dbReference>
<dbReference type="Pfam" id="PF00651">
    <property type="entry name" value="BTB"/>
    <property type="match status" value="1"/>
</dbReference>
<dbReference type="SMART" id="SM00355">
    <property type="entry name" value="ZnF_C2H2"/>
    <property type="match status" value="12"/>
</dbReference>
<dbReference type="InterPro" id="IPR041588">
    <property type="entry name" value="Integrase_H2C2"/>
</dbReference>
<dbReference type="Pfam" id="PF17921">
    <property type="entry name" value="Integrase_H2C2"/>
    <property type="match status" value="1"/>
</dbReference>
<dbReference type="FunFam" id="3.30.160.60:FF:001897">
    <property type="entry name" value="Zinc finger and BTB domain containing 11"/>
    <property type="match status" value="1"/>
</dbReference>
<feature type="compositionally biased region" description="Pro residues" evidence="8">
    <location>
        <begin position="56"/>
        <end position="70"/>
    </location>
</feature>
<keyword evidence="6" id="KW-0539">Nucleus</keyword>
<dbReference type="CDD" id="cd18202">
    <property type="entry name" value="BTB_POZ_ZBTB11"/>
    <property type="match status" value="1"/>
</dbReference>
<evidence type="ECO:0000256" key="8">
    <source>
        <dbReference type="SAM" id="MobiDB-lite"/>
    </source>
</evidence>
<evidence type="ECO:0000259" key="10">
    <source>
        <dbReference type="PROSITE" id="PS50157"/>
    </source>
</evidence>
<dbReference type="Pfam" id="PF00096">
    <property type="entry name" value="zf-C2H2"/>
    <property type="match status" value="9"/>
</dbReference>
<dbReference type="FunFam" id="3.30.710.10:FF:000070">
    <property type="entry name" value="zinc finger and BTB domain-containing protein 11"/>
    <property type="match status" value="1"/>
</dbReference>
<dbReference type="PROSITE" id="PS50157">
    <property type="entry name" value="ZINC_FINGER_C2H2_2"/>
    <property type="match status" value="12"/>
</dbReference>
<feature type="compositionally biased region" description="Low complexity" evidence="8">
    <location>
        <begin position="71"/>
        <end position="87"/>
    </location>
</feature>
<dbReference type="PANTHER" id="PTHR24394">
    <property type="entry name" value="ZINC FINGER PROTEIN"/>
    <property type="match status" value="1"/>
</dbReference>
<keyword evidence="4 7" id="KW-0863">Zinc-finger</keyword>
<feature type="region of interest" description="Disordered" evidence="8">
    <location>
        <begin position="1"/>
        <end position="20"/>
    </location>
</feature>
<feature type="compositionally biased region" description="Basic and acidic residues" evidence="8">
    <location>
        <begin position="522"/>
        <end position="537"/>
    </location>
</feature>
<protein>
    <submittedName>
        <fullName evidence="11">Zinc finger and BTB domain-containing protein 11</fullName>
    </submittedName>
</protein>
<dbReference type="FunFam" id="1.10.340.70:FF:000002">
    <property type="entry name" value="Zinc finger and BTB domain-containing protein 11"/>
    <property type="match status" value="1"/>
</dbReference>
<dbReference type="STRING" id="299123.ENSLSDP00000006933"/>
<feature type="compositionally biased region" description="Pro residues" evidence="8">
    <location>
        <begin position="31"/>
        <end position="40"/>
    </location>
</feature>
<dbReference type="PROSITE" id="PS00028">
    <property type="entry name" value="ZINC_FINGER_C2H2_1"/>
    <property type="match status" value="12"/>
</dbReference>
<feature type="domain" description="C2H2-type" evidence="10">
    <location>
        <begin position="861"/>
        <end position="888"/>
    </location>
</feature>
<dbReference type="GO" id="GO:0008270">
    <property type="term" value="F:zinc ion binding"/>
    <property type="evidence" value="ECO:0007669"/>
    <property type="project" value="UniProtKB-KW"/>
</dbReference>
<keyword evidence="12" id="KW-1185">Reference proteome</keyword>
<keyword evidence="5" id="KW-0862">Zinc</keyword>
<evidence type="ECO:0000256" key="1">
    <source>
        <dbReference type="ARBA" id="ARBA00004123"/>
    </source>
</evidence>
<name>A0A218UEN5_9PASE</name>
<dbReference type="Gene3D" id="3.30.160.60">
    <property type="entry name" value="Classic Zinc Finger"/>
    <property type="match status" value="10"/>
</dbReference>
<feature type="compositionally biased region" description="Pro residues" evidence="8">
    <location>
        <begin position="1"/>
        <end position="11"/>
    </location>
</feature>
<feature type="domain" description="C2H2-type" evidence="10">
    <location>
        <begin position="774"/>
        <end position="801"/>
    </location>
</feature>
<feature type="region of interest" description="Disordered" evidence="8">
    <location>
        <begin position="520"/>
        <end position="579"/>
    </location>
</feature>
<evidence type="ECO:0000313" key="11">
    <source>
        <dbReference type="EMBL" id="OWK52204.1"/>
    </source>
</evidence>
<reference evidence="11 12" key="1">
    <citation type="submission" date="2017-05" db="EMBL/GenBank/DDBJ databases">
        <title>Genome of assembly of the Bengalese finch, Lonchura striata domestica.</title>
        <authorList>
            <person name="Colquitt B.M."/>
            <person name="Brainard M.S."/>
        </authorList>
    </citation>
    <scope>NUCLEOTIDE SEQUENCE [LARGE SCALE GENOMIC DNA]</scope>
    <source>
        <strain evidence="11">White83orange57</strain>
    </source>
</reference>
<evidence type="ECO:0000256" key="2">
    <source>
        <dbReference type="ARBA" id="ARBA00022723"/>
    </source>
</evidence>
<feature type="domain" description="C2H2-type" evidence="10">
    <location>
        <begin position="925"/>
        <end position="952"/>
    </location>
</feature>
<evidence type="ECO:0000259" key="9">
    <source>
        <dbReference type="PROSITE" id="PS50097"/>
    </source>
</evidence>
<feature type="region of interest" description="Disordered" evidence="8">
    <location>
        <begin position="226"/>
        <end position="256"/>
    </location>
</feature>